<evidence type="ECO:0000256" key="2">
    <source>
        <dbReference type="ARBA" id="ARBA00022741"/>
    </source>
</evidence>
<comment type="caution">
    <text evidence="5">The sequence shown here is derived from an EMBL/GenBank/DDBJ whole genome shotgun (WGS) entry which is preliminary data.</text>
</comment>
<dbReference type="SUPFAM" id="SSF160246">
    <property type="entry name" value="EspE N-terminal domain-like"/>
    <property type="match status" value="1"/>
</dbReference>
<dbReference type="EMBL" id="MHTJ01000004">
    <property type="protein sequence ID" value="OHA58197.1"/>
    <property type="molecule type" value="Genomic_DNA"/>
</dbReference>
<evidence type="ECO:0000313" key="6">
    <source>
        <dbReference type="Proteomes" id="UP000177043"/>
    </source>
</evidence>
<organism evidence="5 6">
    <name type="scientific">Candidatus Vogelbacteria bacterium RIFOXYD1_FULL_44_32</name>
    <dbReference type="NCBI Taxonomy" id="1802438"/>
    <lineage>
        <taxon>Bacteria</taxon>
        <taxon>Candidatus Vogeliibacteriota</taxon>
    </lineage>
</organism>
<dbReference type="CDD" id="cd01129">
    <property type="entry name" value="PulE-GspE-like"/>
    <property type="match status" value="1"/>
</dbReference>
<evidence type="ECO:0000256" key="1">
    <source>
        <dbReference type="ARBA" id="ARBA00006611"/>
    </source>
</evidence>
<dbReference type="Pfam" id="PF00437">
    <property type="entry name" value="T2SSE"/>
    <property type="match status" value="1"/>
</dbReference>
<keyword evidence="2" id="KW-0547">Nucleotide-binding</keyword>
<dbReference type="PANTHER" id="PTHR30258:SF3">
    <property type="entry name" value="SLL1921 PROTEIN"/>
    <property type="match status" value="1"/>
</dbReference>
<dbReference type="PANTHER" id="PTHR30258">
    <property type="entry name" value="TYPE II SECRETION SYSTEM PROTEIN GSPE-RELATED"/>
    <property type="match status" value="1"/>
</dbReference>
<protein>
    <recommendedName>
        <fullName evidence="4">Bacterial type II secretion system protein E domain-containing protein</fullName>
    </recommendedName>
</protein>
<dbReference type="AlphaFoldDB" id="A0A1G2QCI8"/>
<dbReference type="SUPFAM" id="SSF52540">
    <property type="entry name" value="P-loop containing nucleoside triphosphate hydrolases"/>
    <property type="match status" value="1"/>
</dbReference>
<dbReference type="InterPro" id="IPR027417">
    <property type="entry name" value="P-loop_NTPase"/>
</dbReference>
<sequence>MDDNLTIPVATLAGDRIPFDVLKYIPEDSASYYQFIPLNFKDGVLAVGMVDPDNIEARDALQFIVSKNNIPFKIFILSTADFKLALKSYEGLGGQVDRALNAFEADEVIDKKTSTELIKDGEQKKGNGPNIIEEAPVTKIVGVILQHAAEGNASDIHIEPIVDKVRVRFRVDGILYTSLFLPKTVHDAVVARIKILTNMKLDEKRKPQDGRFSAKIEDRKIDFRVSTFPTYFGEKVVLRILDPEKKLVSLESVGFSGPQLTLVEESIQKPHGLILLTGPTGSGKTTTLYAMLNSLEKNKYNVVSLEDPIEYDIEGVNQSQVQAEINYTFANGLRSILRQDPDIIMVGEIRDKETAKLAIQASLTGHLVFSTLHTNSAIGVVPRLVDMGVDPYLIPPTLVMVIGQRLVPLLVPEAREAVPVDGSLQVMIDKEFEDLPAEYKKNIAIPDVVYEAKSIPSAPTGTKGRTAVFEFIQMDRELERLILRSPSEDDIYQHVRAKGFTTMREDAMTKAFAGLVPWSEVNKL</sequence>
<comment type="similarity">
    <text evidence="1">Belongs to the GSP E family.</text>
</comment>
<evidence type="ECO:0000259" key="4">
    <source>
        <dbReference type="PROSITE" id="PS00662"/>
    </source>
</evidence>
<dbReference type="PROSITE" id="PS00662">
    <property type="entry name" value="T2SP_E"/>
    <property type="match status" value="1"/>
</dbReference>
<dbReference type="InterPro" id="IPR003593">
    <property type="entry name" value="AAA+_ATPase"/>
</dbReference>
<dbReference type="Proteomes" id="UP000177043">
    <property type="component" value="Unassembled WGS sequence"/>
</dbReference>
<dbReference type="Gene3D" id="3.30.450.90">
    <property type="match status" value="1"/>
</dbReference>
<dbReference type="GO" id="GO:0005524">
    <property type="term" value="F:ATP binding"/>
    <property type="evidence" value="ECO:0007669"/>
    <property type="project" value="UniProtKB-KW"/>
</dbReference>
<dbReference type="InterPro" id="IPR001482">
    <property type="entry name" value="T2SS/T4SS_dom"/>
</dbReference>
<evidence type="ECO:0000313" key="5">
    <source>
        <dbReference type="EMBL" id="OHA58197.1"/>
    </source>
</evidence>
<dbReference type="Pfam" id="PF05157">
    <property type="entry name" value="MshEN"/>
    <property type="match status" value="1"/>
</dbReference>
<dbReference type="Gene3D" id="3.40.50.300">
    <property type="entry name" value="P-loop containing nucleotide triphosphate hydrolases"/>
    <property type="match status" value="1"/>
</dbReference>
<evidence type="ECO:0000256" key="3">
    <source>
        <dbReference type="ARBA" id="ARBA00022840"/>
    </source>
</evidence>
<gene>
    <name evidence="5" type="ORF">A2571_02965</name>
</gene>
<dbReference type="GO" id="GO:0016887">
    <property type="term" value="F:ATP hydrolysis activity"/>
    <property type="evidence" value="ECO:0007669"/>
    <property type="project" value="TreeGrafter"/>
</dbReference>
<dbReference type="InterPro" id="IPR007831">
    <property type="entry name" value="T2SS_GspE_N"/>
</dbReference>
<feature type="domain" description="Bacterial type II secretion system protein E" evidence="4">
    <location>
        <begin position="337"/>
        <end position="351"/>
    </location>
</feature>
<reference evidence="5 6" key="1">
    <citation type="journal article" date="2016" name="Nat. Commun.">
        <title>Thousands of microbial genomes shed light on interconnected biogeochemical processes in an aquifer system.</title>
        <authorList>
            <person name="Anantharaman K."/>
            <person name="Brown C.T."/>
            <person name="Hug L.A."/>
            <person name="Sharon I."/>
            <person name="Castelle C.J."/>
            <person name="Probst A.J."/>
            <person name="Thomas B.C."/>
            <person name="Singh A."/>
            <person name="Wilkins M.J."/>
            <person name="Karaoz U."/>
            <person name="Brodie E.L."/>
            <person name="Williams K.H."/>
            <person name="Hubbard S.S."/>
            <person name="Banfield J.F."/>
        </authorList>
    </citation>
    <scope>NUCLEOTIDE SEQUENCE [LARGE SCALE GENOMIC DNA]</scope>
</reference>
<dbReference type="STRING" id="1802438.A2571_02965"/>
<proteinExistence type="inferred from homology"/>
<name>A0A1G2QCI8_9BACT</name>
<dbReference type="GO" id="GO:0005886">
    <property type="term" value="C:plasma membrane"/>
    <property type="evidence" value="ECO:0007669"/>
    <property type="project" value="TreeGrafter"/>
</dbReference>
<keyword evidence="3" id="KW-0067">ATP-binding</keyword>
<dbReference type="SMART" id="SM00382">
    <property type="entry name" value="AAA"/>
    <property type="match status" value="1"/>
</dbReference>
<dbReference type="Gene3D" id="3.30.300.160">
    <property type="entry name" value="Type II secretion system, protein E, N-terminal domain"/>
    <property type="match status" value="1"/>
</dbReference>
<accession>A0A1G2QCI8</accession>
<dbReference type="InterPro" id="IPR037257">
    <property type="entry name" value="T2SS_E_N_sf"/>
</dbReference>